<sequence length="719" mass="82197">MSRNCWQPICHILGLSKHSKTNQPRSSPDSEEVNSSWKESISRHVGWGGLHSNTDEARRPLLIAGLRNSPRKSQENFSDGRLHSPLNPLLVDFQSNGGSSRGSQETFRAVTPSTLGRSPIDGTELNHALSYPRRRNTGSILQEALIDARHEWPPDQNSYFIPVDSLEDLLSVDTITAELEGYQLDSTTTGSNQHLAQLISINASKLFAILVCLGLGESIRQFLDEDITDKDLPFKRLDETETTGTPKKRLCSRLRRNKPIKCMESWGRQRIRNFDREQWYVLAPVFNNCEDVGVPHYDFGKNQVLPFLKDGEQSDQVKEGGYSTVWEIKIHPAHQKLHHNADSEGATPSIALKRLHSTQEEDFASEVEMLKAFVNPGHPHLVKLLATYRHKNRYYLLFPFAKSTLRKFWEDNPLPKLTEGLLFWSLHQCKAIASALYLIHERQTTQNHADWERIKGDNSDLPGIEDDDRIFGRHGDIKPENILLSDEVDKVHEEHCKCLPSQGFLLIADFGLMDFHKRLTRSKVLAEKIGGSQTYEPPEMRLDKKISRAYDIWSLGCLYLEFITWMLCGWEGLSNFPKARGMTETPGMNDDTFYTIEYPQDGSGPRAVLRESVKDWISNLHENYRSSLFIHEFLDLVEYKMLVVDRSERITCGRLNIELREMVEKGEKENSLRYFIKPSTWLPRAKDSRQKPISKRAPASETAISAPESTGLRRSKTFA</sequence>
<proteinExistence type="predicted"/>
<dbReference type="Pfam" id="PF00069">
    <property type="entry name" value="Pkinase"/>
    <property type="match status" value="1"/>
</dbReference>
<dbReference type="OrthoDB" id="1046782at2759"/>
<dbReference type="Gene3D" id="3.30.200.20">
    <property type="entry name" value="Phosphorylase Kinase, domain 1"/>
    <property type="match status" value="1"/>
</dbReference>
<dbReference type="PANTHER" id="PTHR24359">
    <property type="entry name" value="SERINE/THREONINE-PROTEIN KINASE SBK1"/>
    <property type="match status" value="1"/>
</dbReference>
<protein>
    <submittedName>
        <fullName evidence="3">Putative L-type lectin-domain containing receptor kinase VI.1</fullName>
    </submittedName>
</protein>
<keyword evidence="4" id="KW-1185">Reference proteome</keyword>
<dbReference type="CDD" id="cd00180">
    <property type="entry name" value="PKc"/>
    <property type="match status" value="1"/>
</dbReference>
<evidence type="ECO:0000313" key="3">
    <source>
        <dbReference type="EMBL" id="TVY81364.1"/>
    </source>
</evidence>
<evidence type="ECO:0000313" key="4">
    <source>
        <dbReference type="Proteomes" id="UP000469558"/>
    </source>
</evidence>
<dbReference type="PANTHER" id="PTHR24359:SF37">
    <property type="entry name" value="PROTEIN KINASE DOMAIN-CONTAINING PROTEIN"/>
    <property type="match status" value="1"/>
</dbReference>
<organism evidence="3 4">
    <name type="scientific">Lachnellula suecica</name>
    <dbReference type="NCBI Taxonomy" id="602035"/>
    <lineage>
        <taxon>Eukaryota</taxon>
        <taxon>Fungi</taxon>
        <taxon>Dikarya</taxon>
        <taxon>Ascomycota</taxon>
        <taxon>Pezizomycotina</taxon>
        <taxon>Leotiomycetes</taxon>
        <taxon>Helotiales</taxon>
        <taxon>Lachnaceae</taxon>
        <taxon>Lachnellula</taxon>
    </lineage>
</organism>
<dbReference type="AlphaFoldDB" id="A0A8T9CCA6"/>
<feature type="compositionally biased region" description="Polar residues" evidence="1">
    <location>
        <begin position="21"/>
        <end position="37"/>
    </location>
</feature>
<feature type="region of interest" description="Disordered" evidence="1">
    <location>
        <begin position="17"/>
        <end position="37"/>
    </location>
</feature>
<dbReference type="EMBL" id="QGMK01000493">
    <property type="protein sequence ID" value="TVY81364.1"/>
    <property type="molecule type" value="Genomic_DNA"/>
</dbReference>
<dbReference type="GO" id="GO:0004674">
    <property type="term" value="F:protein serine/threonine kinase activity"/>
    <property type="evidence" value="ECO:0007669"/>
    <property type="project" value="TreeGrafter"/>
</dbReference>
<keyword evidence="3" id="KW-0808">Transferase</keyword>
<dbReference type="SUPFAM" id="SSF56112">
    <property type="entry name" value="Protein kinase-like (PK-like)"/>
    <property type="match status" value="1"/>
</dbReference>
<dbReference type="InterPro" id="IPR000719">
    <property type="entry name" value="Prot_kinase_dom"/>
</dbReference>
<name>A0A8T9CCA6_9HELO</name>
<feature type="domain" description="Protein kinase" evidence="2">
    <location>
        <begin position="311"/>
        <end position="663"/>
    </location>
</feature>
<accession>A0A8T9CCA6</accession>
<dbReference type="InterPro" id="IPR011009">
    <property type="entry name" value="Kinase-like_dom_sf"/>
</dbReference>
<feature type="region of interest" description="Disordered" evidence="1">
    <location>
        <begin position="685"/>
        <end position="719"/>
    </location>
</feature>
<gene>
    <name evidence="3" type="primary">LECRK61</name>
    <name evidence="3" type="ORF">LSUE1_G003948</name>
</gene>
<reference evidence="3 4" key="1">
    <citation type="submission" date="2018-05" db="EMBL/GenBank/DDBJ databases">
        <title>Genome sequencing and assembly of the regulated plant pathogen Lachnellula willkommii and related sister species for the development of diagnostic species identification markers.</title>
        <authorList>
            <person name="Giroux E."/>
            <person name="Bilodeau G."/>
        </authorList>
    </citation>
    <scope>NUCLEOTIDE SEQUENCE [LARGE SCALE GENOMIC DNA]</scope>
    <source>
        <strain evidence="3 4">CBS 268.59</strain>
    </source>
</reference>
<dbReference type="GO" id="GO:0005524">
    <property type="term" value="F:ATP binding"/>
    <property type="evidence" value="ECO:0007669"/>
    <property type="project" value="InterPro"/>
</dbReference>
<feature type="compositionally biased region" description="Polar residues" evidence="1">
    <location>
        <begin position="97"/>
        <end position="116"/>
    </location>
</feature>
<dbReference type="Gene3D" id="1.10.510.10">
    <property type="entry name" value="Transferase(Phosphotransferase) domain 1"/>
    <property type="match status" value="1"/>
</dbReference>
<evidence type="ECO:0000256" key="1">
    <source>
        <dbReference type="SAM" id="MobiDB-lite"/>
    </source>
</evidence>
<evidence type="ECO:0000259" key="2">
    <source>
        <dbReference type="PROSITE" id="PS50011"/>
    </source>
</evidence>
<dbReference type="Proteomes" id="UP000469558">
    <property type="component" value="Unassembled WGS sequence"/>
</dbReference>
<comment type="caution">
    <text evidence="3">The sequence shown here is derived from an EMBL/GenBank/DDBJ whole genome shotgun (WGS) entry which is preliminary data.</text>
</comment>
<dbReference type="SMART" id="SM00220">
    <property type="entry name" value="S_TKc"/>
    <property type="match status" value="1"/>
</dbReference>
<keyword evidence="3" id="KW-0675">Receptor</keyword>
<dbReference type="PROSITE" id="PS50011">
    <property type="entry name" value="PROTEIN_KINASE_DOM"/>
    <property type="match status" value="1"/>
</dbReference>
<feature type="region of interest" description="Disordered" evidence="1">
    <location>
        <begin position="97"/>
        <end position="123"/>
    </location>
</feature>
<keyword evidence="3" id="KW-0418">Kinase</keyword>